<protein>
    <submittedName>
        <fullName evidence="1">Uncharacterized protein</fullName>
    </submittedName>
</protein>
<dbReference type="GO" id="GO:0016567">
    <property type="term" value="P:protein ubiquitination"/>
    <property type="evidence" value="ECO:0007669"/>
    <property type="project" value="InterPro"/>
</dbReference>
<reference evidence="1" key="1">
    <citation type="submission" date="2015-06" db="UniProtKB">
        <authorList>
            <consortium name="EnsemblPlants"/>
        </authorList>
    </citation>
    <scope>IDENTIFICATION</scope>
</reference>
<accession>M8D2Q1</accession>
<dbReference type="AlphaFoldDB" id="M8D2Q1"/>
<dbReference type="PANTHER" id="PTHR26379:SF313">
    <property type="entry name" value="MATH DOMAIN-CONTAINING PROTEIN"/>
    <property type="match status" value="1"/>
</dbReference>
<name>M8D2Q1_AEGTA</name>
<dbReference type="PANTHER" id="PTHR26379">
    <property type="entry name" value="BTB/POZ AND MATH DOMAIN-CONTAINING PROTEIN 1"/>
    <property type="match status" value="1"/>
</dbReference>
<dbReference type="PROSITE" id="PS50144">
    <property type="entry name" value="MATH"/>
    <property type="match status" value="1"/>
</dbReference>
<sequence>MWGYPKFIKREDLEKSEHLKDDSFTIRCDIAVIHDICTKQTSAPKFVFVPPPELNQHLGDLLKTEKGADVVFELPGTSEGSRGH</sequence>
<dbReference type="EnsemblPlants" id="EMT30541">
    <property type="protein sequence ID" value="EMT30541"/>
    <property type="gene ID" value="F775_42824"/>
</dbReference>
<dbReference type="InterPro" id="IPR002083">
    <property type="entry name" value="MATH/TRAF_dom"/>
</dbReference>
<dbReference type="Gene3D" id="2.60.210.10">
    <property type="entry name" value="Apoptosis, Tumor Necrosis Factor Receptor Associated Protein 2, Chain A"/>
    <property type="match status" value="1"/>
</dbReference>
<dbReference type="SUPFAM" id="SSF49599">
    <property type="entry name" value="TRAF domain-like"/>
    <property type="match status" value="1"/>
</dbReference>
<dbReference type="InterPro" id="IPR045005">
    <property type="entry name" value="BPM1-6"/>
</dbReference>
<dbReference type="InterPro" id="IPR008974">
    <property type="entry name" value="TRAF-like"/>
</dbReference>
<evidence type="ECO:0000313" key="1">
    <source>
        <dbReference type="EnsemblPlants" id="EMT30541"/>
    </source>
</evidence>
<organism evidence="1">
    <name type="scientific">Aegilops tauschii</name>
    <name type="common">Tausch's goatgrass</name>
    <name type="synonym">Aegilops squarrosa</name>
    <dbReference type="NCBI Taxonomy" id="37682"/>
    <lineage>
        <taxon>Eukaryota</taxon>
        <taxon>Viridiplantae</taxon>
        <taxon>Streptophyta</taxon>
        <taxon>Embryophyta</taxon>
        <taxon>Tracheophyta</taxon>
        <taxon>Spermatophyta</taxon>
        <taxon>Magnoliopsida</taxon>
        <taxon>Liliopsida</taxon>
        <taxon>Poales</taxon>
        <taxon>Poaceae</taxon>
        <taxon>BOP clade</taxon>
        <taxon>Pooideae</taxon>
        <taxon>Triticodae</taxon>
        <taxon>Triticeae</taxon>
        <taxon>Triticinae</taxon>
        <taxon>Aegilops</taxon>
    </lineage>
</organism>
<dbReference type="Pfam" id="PF22486">
    <property type="entry name" value="MATH_2"/>
    <property type="match status" value="1"/>
</dbReference>
<dbReference type="CDD" id="cd00121">
    <property type="entry name" value="MATH"/>
    <property type="match status" value="1"/>
</dbReference>
<proteinExistence type="predicted"/>